<accession>A0A091DFM6</accession>
<protein>
    <recommendedName>
        <fullName evidence="3">Keratin-associated protein</fullName>
    </recommendedName>
</protein>
<name>A0A091DFM6_FUKDA</name>
<sequence>MSYNFGSGNFSSQSFGGFWRPTVSACNSVYPTNVIIPLKAYQLVCSICGGQQESFFKPISNQTSCTGTRSFQTSCFRPNNFISSPCQTNYTGSLGYGSTGFGSFGNFNNGFGSCAHRNTAVQYLGSSFYRPSYFSTRSFQ</sequence>
<keyword evidence="2 3" id="KW-0416">Keratin</keyword>
<dbReference type="OrthoDB" id="9834780at2759"/>
<dbReference type="AlphaFoldDB" id="A0A091DFM6"/>
<reference evidence="4 5" key="1">
    <citation type="submission" date="2013-11" db="EMBL/GenBank/DDBJ databases">
        <title>The Damaraland mole rat (Fukomys damarensis) genome and evolution of African mole rats.</title>
        <authorList>
            <person name="Gladyshev V.N."/>
            <person name="Fang X."/>
        </authorList>
    </citation>
    <scope>NUCLEOTIDE SEQUENCE [LARGE SCALE GENOMIC DNA]</scope>
    <source>
        <tissue evidence="4">Liver</tissue>
    </source>
</reference>
<dbReference type="Pfam" id="PF05287">
    <property type="entry name" value="PMG"/>
    <property type="match status" value="1"/>
</dbReference>
<dbReference type="GO" id="GO:0005829">
    <property type="term" value="C:cytosol"/>
    <property type="evidence" value="ECO:0007669"/>
    <property type="project" value="UniProtKB-ARBA"/>
</dbReference>
<dbReference type="eggNOG" id="ENOG502TD2Y">
    <property type="taxonomic scope" value="Eukaryota"/>
</dbReference>
<comment type="function">
    <text evidence="1 3">In the hair cortex, hair keratin intermediate filaments are embedded in an interfilamentous matrix, consisting of hair keratin-associated proteins (KRTAP), which are essential for the formation of a rigid and resistant hair shaft through their extensive disulfide bond cross-linking with abundant cysteine residues of hair keratins. The matrix proteins include the high-sulfur and high-glycine-tyrosine keratins.</text>
</comment>
<proteinExistence type="inferred from homology"/>
<comment type="subunit">
    <text evidence="3">Interacts with hair keratins.</text>
</comment>
<keyword evidence="5" id="KW-1185">Reference proteome</keyword>
<evidence type="ECO:0000256" key="3">
    <source>
        <dbReference type="RuleBase" id="RU369044"/>
    </source>
</evidence>
<evidence type="ECO:0000313" key="4">
    <source>
        <dbReference type="EMBL" id="KFO21586.1"/>
    </source>
</evidence>
<organism evidence="4 5">
    <name type="scientific">Fukomys damarensis</name>
    <name type="common">Damaraland mole rat</name>
    <name type="synonym">Cryptomys damarensis</name>
    <dbReference type="NCBI Taxonomy" id="885580"/>
    <lineage>
        <taxon>Eukaryota</taxon>
        <taxon>Metazoa</taxon>
        <taxon>Chordata</taxon>
        <taxon>Craniata</taxon>
        <taxon>Vertebrata</taxon>
        <taxon>Euteleostomi</taxon>
        <taxon>Mammalia</taxon>
        <taxon>Eutheria</taxon>
        <taxon>Euarchontoglires</taxon>
        <taxon>Glires</taxon>
        <taxon>Rodentia</taxon>
        <taxon>Hystricomorpha</taxon>
        <taxon>Bathyergidae</taxon>
        <taxon>Fukomys</taxon>
    </lineage>
</organism>
<evidence type="ECO:0000256" key="2">
    <source>
        <dbReference type="ARBA" id="ARBA00022744"/>
    </source>
</evidence>
<comment type="similarity">
    <text evidence="3">Belongs to the PMG family.</text>
</comment>
<gene>
    <name evidence="4" type="ORF">H920_17016</name>
</gene>
<dbReference type="InterPro" id="IPR007951">
    <property type="entry name" value="KRTAP_PMG"/>
</dbReference>
<dbReference type="GO" id="GO:0045095">
    <property type="term" value="C:keratin filament"/>
    <property type="evidence" value="ECO:0007669"/>
    <property type="project" value="UniProtKB-UniRule"/>
</dbReference>
<evidence type="ECO:0000256" key="1">
    <source>
        <dbReference type="ARBA" id="ARBA00003327"/>
    </source>
</evidence>
<dbReference type="Proteomes" id="UP000028990">
    <property type="component" value="Unassembled WGS sequence"/>
</dbReference>
<dbReference type="EMBL" id="KN124353">
    <property type="protein sequence ID" value="KFO21586.1"/>
    <property type="molecule type" value="Genomic_DNA"/>
</dbReference>
<evidence type="ECO:0000313" key="5">
    <source>
        <dbReference type="Proteomes" id="UP000028990"/>
    </source>
</evidence>